<keyword evidence="6" id="KW-1185">Reference proteome</keyword>
<dbReference type="InterPro" id="IPR001910">
    <property type="entry name" value="Inosine/uridine_hydrolase_dom"/>
</dbReference>
<organism evidence="5 6">
    <name type="scientific">Novosphingobium humi</name>
    <dbReference type="NCBI Taxonomy" id="2282397"/>
    <lineage>
        <taxon>Bacteria</taxon>
        <taxon>Pseudomonadati</taxon>
        <taxon>Pseudomonadota</taxon>
        <taxon>Alphaproteobacteria</taxon>
        <taxon>Sphingomonadales</taxon>
        <taxon>Sphingomonadaceae</taxon>
        <taxon>Novosphingobium</taxon>
    </lineage>
</organism>
<evidence type="ECO:0000256" key="2">
    <source>
        <dbReference type="ARBA" id="ARBA00023295"/>
    </source>
</evidence>
<dbReference type="Gene3D" id="3.90.245.10">
    <property type="entry name" value="Ribonucleoside hydrolase-like"/>
    <property type="match status" value="1"/>
</dbReference>
<protein>
    <submittedName>
        <fullName evidence="5">Nucleoside hydrolase</fullName>
    </submittedName>
</protein>
<name>A0ABY7U189_9SPHN</name>
<dbReference type="GO" id="GO:0016787">
    <property type="term" value="F:hydrolase activity"/>
    <property type="evidence" value="ECO:0007669"/>
    <property type="project" value="UniProtKB-KW"/>
</dbReference>
<evidence type="ECO:0000259" key="4">
    <source>
        <dbReference type="Pfam" id="PF01156"/>
    </source>
</evidence>
<accession>A0ABY7U189</accession>
<proteinExistence type="predicted"/>
<keyword evidence="2" id="KW-0326">Glycosidase</keyword>
<dbReference type="EMBL" id="CP117418">
    <property type="protein sequence ID" value="WCT79292.1"/>
    <property type="molecule type" value="Genomic_DNA"/>
</dbReference>
<evidence type="ECO:0000313" key="6">
    <source>
        <dbReference type="Proteomes" id="UP001218231"/>
    </source>
</evidence>
<dbReference type="Pfam" id="PF01156">
    <property type="entry name" value="IU_nuc_hydro"/>
    <property type="match status" value="1"/>
</dbReference>
<evidence type="ECO:0000313" key="5">
    <source>
        <dbReference type="EMBL" id="WCT79292.1"/>
    </source>
</evidence>
<dbReference type="PANTHER" id="PTHR12304:SF4">
    <property type="entry name" value="URIDINE NUCLEOSIDASE"/>
    <property type="match status" value="1"/>
</dbReference>
<geneLocation type="plasmid" evidence="5 6">
    <name>unnamed1</name>
</geneLocation>
<dbReference type="InterPro" id="IPR023186">
    <property type="entry name" value="IUNH"/>
</dbReference>
<dbReference type="SUPFAM" id="SSF53590">
    <property type="entry name" value="Nucleoside hydrolase"/>
    <property type="match status" value="1"/>
</dbReference>
<reference evidence="5 6" key="1">
    <citation type="submission" date="2023-02" db="EMBL/GenBank/DDBJ databases">
        <title>Genome sequence of Novosphingobium humi KACC 19094.</title>
        <authorList>
            <person name="Kim S."/>
            <person name="Heo J."/>
            <person name="Kwon S.-W."/>
        </authorList>
    </citation>
    <scope>NUCLEOTIDE SEQUENCE [LARGE SCALE GENOMIC DNA]</scope>
    <source>
        <strain evidence="5 6">KACC 19094</strain>
        <plasmid evidence="5 6">unnamed1</plasmid>
    </source>
</reference>
<sequence>MDRRTFAVSTLTSLVGGAALAGGAALRAAPPMPARVILDNDFAGDPDGLFQLAHHVLCRAVSIPLIIGSHLPGGFSRGNEAREGEARAREVLSIMGLDKAHTVIAGAPAPIGARASWKPGEASAAIVREAMREDAQGPLIYAAGAGLTDLALAWLSEPRIGRRIRLVWIGGRPHHGLGLPGPKAGETEFNFSIDPVAAQVIFNESDIEIWQVPADVYSQMLFSNAELEELAATGPLGAYLKAKVDALPDMLAKIPGAPVLPASDVYVLGDSPLVTLTALLPPMRPDTTSSRYVVMPTPRLLDDGGYAPRAGGRPMRVYTQIDAGITFRDMMARFRIAARRAA</sequence>
<feature type="chain" id="PRO_5045505050" evidence="3">
    <location>
        <begin position="22"/>
        <end position="342"/>
    </location>
</feature>
<feature type="signal peptide" evidence="3">
    <location>
        <begin position="1"/>
        <end position="21"/>
    </location>
</feature>
<keyword evidence="3" id="KW-0732">Signal</keyword>
<dbReference type="Proteomes" id="UP001218231">
    <property type="component" value="Plasmid unnamed1"/>
</dbReference>
<dbReference type="PANTHER" id="PTHR12304">
    <property type="entry name" value="INOSINE-URIDINE PREFERRING NUCLEOSIDE HYDROLASE"/>
    <property type="match status" value="1"/>
</dbReference>
<evidence type="ECO:0000256" key="3">
    <source>
        <dbReference type="SAM" id="SignalP"/>
    </source>
</evidence>
<gene>
    <name evidence="5" type="ORF">PQ457_20040</name>
</gene>
<evidence type="ECO:0000256" key="1">
    <source>
        <dbReference type="ARBA" id="ARBA00022801"/>
    </source>
</evidence>
<keyword evidence="1 5" id="KW-0378">Hydrolase</keyword>
<keyword evidence="5" id="KW-0614">Plasmid</keyword>
<dbReference type="InterPro" id="IPR036452">
    <property type="entry name" value="Ribo_hydro-like"/>
</dbReference>
<dbReference type="RefSeq" id="WP_273619569.1">
    <property type="nucleotide sequence ID" value="NZ_CP117418.1"/>
</dbReference>
<feature type="domain" description="Inosine/uridine-preferring nucleoside hydrolase" evidence="4">
    <location>
        <begin position="88"/>
        <end position="254"/>
    </location>
</feature>